<dbReference type="EMBL" id="GBRH01263879">
    <property type="protein sequence ID" value="JAD34016.1"/>
    <property type="molecule type" value="Transcribed_RNA"/>
</dbReference>
<name>A0A0A8Z5D7_ARUDO</name>
<accession>A0A0A8Z5D7</accession>
<reference evidence="1" key="1">
    <citation type="submission" date="2014-09" db="EMBL/GenBank/DDBJ databases">
        <authorList>
            <person name="Magalhaes I.L.F."/>
            <person name="Oliveira U."/>
            <person name="Santos F.R."/>
            <person name="Vidigal T.H.D.A."/>
            <person name="Brescovit A.D."/>
            <person name="Santos A.J."/>
        </authorList>
    </citation>
    <scope>NUCLEOTIDE SEQUENCE</scope>
    <source>
        <tissue evidence="1">Shoot tissue taken approximately 20 cm above the soil surface</tissue>
    </source>
</reference>
<proteinExistence type="predicted"/>
<evidence type="ECO:0000313" key="1">
    <source>
        <dbReference type="EMBL" id="JAD34016.1"/>
    </source>
</evidence>
<dbReference type="AlphaFoldDB" id="A0A0A8Z5D7"/>
<protein>
    <submittedName>
        <fullName evidence="1">Uncharacterized protein</fullName>
    </submittedName>
</protein>
<sequence length="58" mass="6540">MMEQFMQRACLCLGRSTDGLVWIIRFTRLSMNAVSVRSSSTSTLTKISRDRNGAIREG</sequence>
<reference evidence="1" key="2">
    <citation type="journal article" date="2015" name="Data Brief">
        <title>Shoot transcriptome of the giant reed, Arundo donax.</title>
        <authorList>
            <person name="Barrero R.A."/>
            <person name="Guerrero F.D."/>
            <person name="Moolhuijzen P."/>
            <person name="Goolsby J.A."/>
            <person name="Tidwell J."/>
            <person name="Bellgard S.E."/>
            <person name="Bellgard M.I."/>
        </authorList>
    </citation>
    <scope>NUCLEOTIDE SEQUENCE</scope>
    <source>
        <tissue evidence="1">Shoot tissue taken approximately 20 cm above the soil surface</tissue>
    </source>
</reference>
<organism evidence="1">
    <name type="scientific">Arundo donax</name>
    <name type="common">Giant reed</name>
    <name type="synonym">Donax arundinaceus</name>
    <dbReference type="NCBI Taxonomy" id="35708"/>
    <lineage>
        <taxon>Eukaryota</taxon>
        <taxon>Viridiplantae</taxon>
        <taxon>Streptophyta</taxon>
        <taxon>Embryophyta</taxon>
        <taxon>Tracheophyta</taxon>
        <taxon>Spermatophyta</taxon>
        <taxon>Magnoliopsida</taxon>
        <taxon>Liliopsida</taxon>
        <taxon>Poales</taxon>
        <taxon>Poaceae</taxon>
        <taxon>PACMAD clade</taxon>
        <taxon>Arundinoideae</taxon>
        <taxon>Arundineae</taxon>
        <taxon>Arundo</taxon>
    </lineage>
</organism>